<dbReference type="SUPFAM" id="SSF46689">
    <property type="entry name" value="Homeodomain-like"/>
    <property type="match status" value="1"/>
</dbReference>
<dbReference type="GO" id="GO:0000976">
    <property type="term" value="F:transcription cis-regulatory region binding"/>
    <property type="evidence" value="ECO:0007669"/>
    <property type="project" value="TreeGrafter"/>
</dbReference>
<evidence type="ECO:0000256" key="4">
    <source>
        <dbReference type="PROSITE-ProRule" id="PRU00335"/>
    </source>
</evidence>
<gene>
    <name evidence="6" type="ORF">B4N89_02155</name>
</gene>
<dbReference type="Gene3D" id="1.10.10.60">
    <property type="entry name" value="Homeodomain-like"/>
    <property type="match status" value="1"/>
</dbReference>
<keyword evidence="2 4" id="KW-0238">DNA-binding</keyword>
<keyword evidence="7" id="KW-1185">Reference proteome</keyword>
<dbReference type="InterPro" id="IPR041347">
    <property type="entry name" value="MftR_C"/>
</dbReference>
<dbReference type="GO" id="GO:0003700">
    <property type="term" value="F:DNA-binding transcription factor activity"/>
    <property type="evidence" value="ECO:0007669"/>
    <property type="project" value="TreeGrafter"/>
</dbReference>
<dbReference type="InterPro" id="IPR001647">
    <property type="entry name" value="HTH_TetR"/>
</dbReference>
<dbReference type="AlphaFoldDB" id="A0A1T3NT05"/>
<dbReference type="Pfam" id="PF00440">
    <property type="entry name" value="TetR_N"/>
    <property type="match status" value="1"/>
</dbReference>
<protein>
    <submittedName>
        <fullName evidence="6">TetR family transcriptional regulator</fullName>
    </submittedName>
</protein>
<dbReference type="PRINTS" id="PR00455">
    <property type="entry name" value="HTHTETR"/>
</dbReference>
<dbReference type="PANTHER" id="PTHR30055">
    <property type="entry name" value="HTH-TYPE TRANSCRIPTIONAL REGULATOR RUTR"/>
    <property type="match status" value="1"/>
</dbReference>
<dbReference type="OrthoDB" id="155497at2"/>
<reference evidence="6 7" key="1">
    <citation type="submission" date="2017-03" db="EMBL/GenBank/DDBJ databases">
        <title>Draft genome sequence of Streptomyces scabrisporus NF3, endophyte isolated from Amphipterygium adstringens.</title>
        <authorList>
            <person name="Vazquez M."/>
            <person name="Ceapa C.D."/>
            <person name="Rodriguez Luna D."/>
            <person name="Sanchez Esquivel S."/>
        </authorList>
    </citation>
    <scope>NUCLEOTIDE SEQUENCE [LARGE SCALE GENOMIC DNA]</scope>
    <source>
        <strain evidence="6 7">NF3</strain>
    </source>
</reference>
<evidence type="ECO:0000313" key="6">
    <source>
        <dbReference type="EMBL" id="OPC79904.1"/>
    </source>
</evidence>
<evidence type="ECO:0000256" key="1">
    <source>
        <dbReference type="ARBA" id="ARBA00023015"/>
    </source>
</evidence>
<dbReference type="Gene3D" id="1.10.357.10">
    <property type="entry name" value="Tetracycline Repressor, domain 2"/>
    <property type="match status" value="1"/>
</dbReference>
<dbReference type="Proteomes" id="UP000190037">
    <property type="component" value="Unassembled WGS sequence"/>
</dbReference>
<keyword evidence="3" id="KW-0804">Transcription</keyword>
<dbReference type="RefSeq" id="WP_078974172.1">
    <property type="nucleotide sequence ID" value="NZ_MWQN01000001.1"/>
</dbReference>
<dbReference type="InterPro" id="IPR009057">
    <property type="entry name" value="Homeodomain-like_sf"/>
</dbReference>
<dbReference type="InterPro" id="IPR050109">
    <property type="entry name" value="HTH-type_TetR-like_transc_reg"/>
</dbReference>
<sequence length="218" mass="23929">MTEIAPAEGLRERKKRRTRTHISDIATGMFMERGFDAVTIAQIAELAEVSVNTVYNYFPTKEDLFFDRESELVDRLSRIVRERAVGESATGAVLAVLRRDVEERSPYSGLVPGYERWARVMLESPALVGRLWRMQQAGADALARTLAEEAGVAPTDPVPELIAGQLAGIQQAVFRGIGRRLADGVDPGETADRALEQLDAVETLLSAEVLGYAIRGSE</sequence>
<comment type="caution">
    <text evidence="6">The sequence shown here is derived from an EMBL/GenBank/DDBJ whole genome shotgun (WGS) entry which is preliminary data.</text>
</comment>
<dbReference type="PANTHER" id="PTHR30055:SF234">
    <property type="entry name" value="HTH-TYPE TRANSCRIPTIONAL REGULATOR BETI"/>
    <property type="match status" value="1"/>
</dbReference>
<evidence type="ECO:0000313" key="7">
    <source>
        <dbReference type="Proteomes" id="UP000190037"/>
    </source>
</evidence>
<dbReference type="EMBL" id="MWQN01000001">
    <property type="protein sequence ID" value="OPC79904.1"/>
    <property type="molecule type" value="Genomic_DNA"/>
</dbReference>
<dbReference type="PROSITE" id="PS50977">
    <property type="entry name" value="HTH_TETR_2"/>
    <property type="match status" value="1"/>
</dbReference>
<feature type="DNA-binding region" description="H-T-H motif" evidence="4">
    <location>
        <begin position="39"/>
        <end position="58"/>
    </location>
</feature>
<dbReference type="STRING" id="159449.B4N89_02155"/>
<keyword evidence="1" id="KW-0805">Transcription regulation</keyword>
<organism evidence="6 7">
    <name type="scientific">Embleya scabrispora</name>
    <dbReference type="NCBI Taxonomy" id="159449"/>
    <lineage>
        <taxon>Bacteria</taxon>
        <taxon>Bacillati</taxon>
        <taxon>Actinomycetota</taxon>
        <taxon>Actinomycetes</taxon>
        <taxon>Kitasatosporales</taxon>
        <taxon>Streptomycetaceae</taxon>
        <taxon>Embleya</taxon>
    </lineage>
</organism>
<evidence type="ECO:0000259" key="5">
    <source>
        <dbReference type="PROSITE" id="PS50977"/>
    </source>
</evidence>
<evidence type="ECO:0000256" key="3">
    <source>
        <dbReference type="ARBA" id="ARBA00023163"/>
    </source>
</evidence>
<evidence type="ECO:0000256" key="2">
    <source>
        <dbReference type="ARBA" id="ARBA00023125"/>
    </source>
</evidence>
<accession>A0A1T3NT05</accession>
<name>A0A1T3NT05_9ACTN</name>
<proteinExistence type="predicted"/>
<dbReference type="Pfam" id="PF17754">
    <property type="entry name" value="TetR_C_14"/>
    <property type="match status" value="1"/>
</dbReference>
<feature type="domain" description="HTH tetR-type" evidence="5">
    <location>
        <begin position="16"/>
        <end position="76"/>
    </location>
</feature>